<evidence type="ECO:0000256" key="3">
    <source>
        <dbReference type="ARBA" id="ARBA00022676"/>
    </source>
</evidence>
<feature type="transmembrane region" description="Helical" evidence="8">
    <location>
        <begin position="297"/>
        <end position="314"/>
    </location>
</feature>
<name>A0A1Q8ER17_9PSED</name>
<dbReference type="GO" id="GO:0005886">
    <property type="term" value="C:plasma membrane"/>
    <property type="evidence" value="ECO:0007669"/>
    <property type="project" value="UniProtKB-SubCell"/>
</dbReference>
<gene>
    <name evidence="10" type="ORF">BTN82_14370</name>
</gene>
<dbReference type="OrthoDB" id="9775035at2"/>
<reference evidence="10 11" key="1">
    <citation type="submission" date="2016-12" db="EMBL/GenBank/DDBJ databases">
        <authorList>
            <person name="Song W.-J."/>
            <person name="Kurnit D.M."/>
        </authorList>
    </citation>
    <scope>NUCLEOTIDE SEQUENCE [LARGE SCALE GENOMIC DNA]</scope>
    <source>
        <strain evidence="10 11">PCL1601</strain>
    </source>
</reference>
<sequence>MVVLSIRSLWWLLLGILGLRLASLGLYPLMDTSEARYAEMARKMLELDDWVTPMFDYGVPFWGKPPLSFWSQALSMKLLGINEFAVRFPAWLFHLGSCLIVLRFARQECDLRTGLYAAIIFSSTTLGLLGAGVVLTDPALGFSLLLATYGFWQGTVHGNRRWALAGFFGLGLGLLAKGPLVLVLVGAQAVAWTLLNRQWQALWRLPWVSGLGVMLLVAVPWYWLAEVRSPGFLDYFLVGEHWKRYVVSDWAGDLYGSAHARPPGSIWLDLLLALFPWSLWLPLLWLHYRSYLRLPRYFSFVALWALATPAFFSLSGNILWTYVLPALPAWSLLLASALQARQGRTLLAGVGSALLLPLGLLLAALEGSLFERPNNQQALASAWQKRQASEPAPLYYWGRRSYSGEFYSAGQARQLEAFSALPAQAPFYLARREKDLRHGLGELQPYDCSEQLRASQSVLFKCQAP</sequence>
<protein>
    <submittedName>
        <fullName evidence="10">Phospholipid carrier-dependent glycosyltransferase</fullName>
    </submittedName>
</protein>
<feature type="transmembrane region" description="Helical" evidence="8">
    <location>
        <begin position="345"/>
        <end position="365"/>
    </location>
</feature>
<feature type="transmembrane region" description="Helical" evidence="8">
    <location>
        <begin position="114"/>
        <end position="135"/>
    </location>
</feature>
<proteinExistence type="predicted"/>
<dbReference type="GO" id="GO:0006493">
    <property type="term" value="P:protein O-linked glycosylation"/>
    <property type="evidence" value="ECO:0007669"/>
    <property type="project" value="InterPro"/>
</dbReference>
<keyword evidence="3" id="KW-0328">Glycosyltransferase</keyword>
<organism evidence="10 11">
    <name type="scientific">Pseudomonas chlororaphis</name>
    <dbReference type="NCBI Taxonomy" id="587753"/>
    <lineage>
        <taxon>Bacteria</taxon>
        <taxon>Pseudomonadati</taxon>
        <taxon>Pseudomonadota</taxon>
        <taxon>Gammaproteobacteria</taxon>
        <taxon>Pseudomonadales</taxon>
        <taxon>Pseudomonadaceae</taxon>
        <taxon>Pseudomonas</taxon>
    </lineage>
</organism>
<dbReference type="InterPro" id="IPR050297">
    <property type="entry name" value="LipidA_mod_glycosyltrf_83"/>
</dbReference>
<evidence type="ECO:0000256" key="1">
    <source>
        <dbReference type="ARBA" id="ARBA00004651"/>
    </source>
</evidence>
<evidence type="ECO:0000256" key="4">
    <source>
        <dbReference type="ARBA" id="ARBA00022679"/>
    </source>
</evidence>
<dbReference type="GO" id="GO:0016763">
    <property type="term" value="F:pentosyltransferase activity"/>
    <property type="evidence" value="ECO:0007669"/>
    <property type="project" value="TreeGrafter"/>
</dbReference>
<evidence type="ECO:0000256" key="8">
    <source>
        <dbReference type="SAM" id="Phobius"/>
    </source>
</evidence>
<feature type="domain" description="ArnT-like N-terminal" evidence="9">
    <location>
        <begin position="29"/>
        <end position="236"/>
    </location>
</feature>
<dbReference type="EMBL" id="MSCT01000010">
    <property type="protein sequence ID" value="OLF54234.1"/>
    <property type="molecule type" value="Genomic_DNA"/>
</dbReference>
<accession>A0A1Q8ER17</accession>
<dbReference type="Proteomes" id="UP000185578">
    <property type="component" value="Unassembled WGS sequence"/>
</dbReference>
<dbReference type="PANTHER" id="PTHR33908:SF3">
    <property type="entry name" value="UNDECAPRENYL PHOSPHATE-ALPHA-4-AMINO-4-DEOXY-L-ARABINOSE ARABINOSYL TRANSFERASE"/>
    <property type="match status" value="1"/>
</dbReference>
<feature type="transmembrane region" description="Helical" evidence="8">
    <location>
        <begin position="84"/>
        <end position="102"/>
    </location>
</feature>
<comment type="caution">
    <text evidence="10">The sequence shown here is derived from an EMBL/GenBank/DDBJ whole genome shotgun (WGS) entry which is preliminary data.</text>
</comment>
<dbReference type="RefSeq" id="WP_075119778.1">
    <property type="nucleotide sequence ID" value="NZ_MSCT01000010.1"/>
</dbReference>
<evidence type="ECO:0000256" key="7">
    <source>
        <dbReference type="ARBA" id="ARBA00023136"/>
    </source>
</evidence>
<comment type="subcellular location">
    <subcellularLocation>
        <location evidence="1">Cell membrane</location>
        <topology evidence="1">Multi-pass membrane protein</topology>
    </subcellularLocation>
</comment>
<feature type="transmembrane region" description="Helical" evidence="8">
    <location>
        <begin position="266"/>
        <end position="285"/>
    </location>
</feature>
<dbReference type="PANTHER" id="PTHR33908">
    <property type="entry name" value="MANNOSYLTRANSFERASE YKCB-RELATED"/>
    <property type="match status" value="1"/>
</dbReference>
<dbReference type="AlphaFoldDB" id="A0A1Q8ER17"/>
<dbReference type="InterPro" id="IPR003342">
    <property type="entry name" value="ArnT-like_N"/>
</dbReference>
<dbReference type="GO" id="GO:0000030">
    <property type="term" value="F:mannosyltransferase activity"/>
    <property type="evidence" value="ECO:0007669"/>
    <property type="project" value="InterPro"/>
</dbReference>
<dbReference type="GO" id="GO:0010041">
    <property type="term" value="P:response to iron(III) ion"/>
    <property type="evidence" value="ECO:0007669"/>
    <property type="project" value="TreeGrafter"/>
</dbReference>
<evidence type="ECO:0000256" key="2">
    <source>
        <dbReference type="ARBA" id="ARBA00022475"/>
    </source>
</evidence>
<keyword evidence="5 8" id="KW-0812">Transmembrane</keyword>
<dbReference type="Pfam" id="PF02366">
    <property type="entry name" value="PMT"/>
    <property type="match status" value="1"/>
</dbReference>
<keyword evidence="4 10" id="KW-0808">Transferase</keyword>
<feature type="transmembrane region" description="Helical" evidence="8">
    <location>
        <begin position="207"/>
        <end position="224"/>
    </location>
</feature>
<keyword evidence="6 8" id="KW-1133">Transmembrane helix</keyword>
<evidence type="ECO:0000313" key="10">
    <source>
        <dbReference type="EMBL" id="OLF54234.1"/>
    </source>
</evidence>
<evidence type="ECO:0000256" key="5">
    <source>
        <dbReference type="ARBA" id="ARBA00022692"/>
    </source>
</evidence>
<evidence type="ECO:0000259" key="9">
    <source>
        <dbReference type="Pfam" id="PF02366"/>
    </source>
</evidence>
<keyword evidence="2" id="KW-1003">Cell membrane</keyword>
<dbReference type="GO" id="GO:0009103">
    <property type="term" value="P:lipopolysaccharide biosynthetic process"/>
    <property type="evidence" value="ECO:0007669"/>
    <property type="project" value="UniProtKB-ARBA"/>
</dbReference>
<evidence type="ECO:0000256" key="6">
    <source>
        <dbReference type="ARBA" id="ARBA00022989"/>
    </source>
</evidence>
<feature type="transmembrane region" description="Helical" evidence="8">
    <location>
        <begin position="162"/>
        <end position="195"/>
    </location>
</feature>
<keyword evidence="7 8" id="KW-0472">Membrane</keyword>
<feature type="transmembrane region" description="Helical" evidence="8">
    <location>
        <begin position="9"/>
        <end position="30"/>
    </location>
</feature>
<evidence type="ECO:0000313" key="11">
    <source>
        <dbReference type="Proteomes" id="UP000185578"/>
    </source>
</evidence>